<dbReference type="SUPFAM" id="SSF54277">
    <property type="entry name" value="CAD &amp; PB1 domains"/>
    <property type="match status" value="1"/>
</dbReference>
<reference evidence="2" key="2">
    <citation type="journal article" date="2020" name="Biotechnol. Bioeng.">
        <title>Chromosome-scale scaffolds for the Chinese hamster reference genome assembly to facilitate the study of the CHO epigenome.</title>
        <authorList>
            <person name="Hilliard W."/>
            <person name="MacDonald M."/>
            <person name="Lee K.H."/>
        </authorList>
    </citation>
    <scope>NUCLEOTIDE SEQUENCE [LARGE SCALE GENOMIC DNA]</scope>
    <source>
        <strain evidence="2">17A/GY</strain>
    </source>
</reference>
<accession>A0A9J7GTY0</accession>
<proteinExistence type="predicted"/>
<evidence type="ECO:0000313" key="2">
    <source>
        <dbReference type="Proteomes" id="UP001108280"/>
    </source>
</evidence>
<evidence type="ECO:0000259" key="1">
    <source>
        <dbReference type="PROSITE" id="PS51745"/>
    </source>
</evidence>
<organism evidence="2 3">
    <name type="scientific">Cricetulus griseus</name>
    <name type="common">Chinese hamster</name>
    <name type="synonym">Cricetulus barabensis griseus</name>
    <dbReference type="NCBI Taxonomy" id="10029"/>
    <lineage>
        <taxon>Eukaryota</taxon>
        <taxon>Metazoa</taxon>
        <taxon>Chordata</taxon>
        <taxon>Craniata</taxon>
        <taxon>Vertebrata</taxon>
        <taxon>Euteleostomi</taxon>
        <taxon>Mammalia</taxon>
        <taxon>Eutheria</taxon>
        <taxon>Euarchontoglires</taxon>
        <taxon>Glires</taxon>
        <taxon>Rodentia</taxon>
        <taxon>Myomorpha</taxon>
        <taxon>Muroidea</taxon>
        <taxon>Cricetidae</taxon>
        <taxon>Cricetinae</taxon>
        <taxon>Cricetulus</taxon>
    </lineage>
</organism>
<dbReference type="PROSITE" id="PS51745">
    <property type="entry name" value="PB1"/>
    <property type="match status" value="1"/>
</dbReference>
<reference evidence="3" key="3">
    <citation type="submission" date="2025-08" db="UniProtKB">
        <authorList>
            <consortium name="RefSeq"/>
        </authorList>
    </citation>
    <scope>IDENTIFICATION</scope>
    <source>
        <strain evidence="3">17A/GY</strain>
        <tissue evidence="3">Liver</tissue>
    </source>
</reference>
<dbReference type="InterPro" id="IPR034877">
    <property type="entry name" value="PB1_aPKC"/>
</dbReference>
<dbReference type="Pfam" id="PF00564">
    <property type="entry name" value="PB1"/>
    <property type="match status" value="1"/>
</dbReference>
<keyword evidence="2" id="KW-1185">Reference proteome</keyword>
<dbReference type="AlphaFoldDB" id="A0A9J7GTY0"/>
<dbReference type="OrthoDB" id="9632496at2759"/>
<dbReference type="Gene3D" id="3.10.20.90">
    <property type="entry name" value="Phosphatidylinositol 3-kinase Catalytic Subunit, Chain A, domain 1"/>
    <property type="match status" value="1"/>
</dbReference>
<dbReference type="SMART" id="SM00666">
    <property type="entry name" value="PB1"/>
    <property type="match status" value="1"/>
</dbReference>
<protein>
    <submittedName>
        <fullName evidence="3">Protein kinase C zeta type-like isoform X2</fullName>
    </submittedName>
</protein>
<dbReference type="FunFam" id="3.10.20.90:FF:000071">
    <property type="entry name" value="Protein kinase C"/>
    <property type="match status" value="1"/>
</dbReference>
<evidence type="ECO:0000313" key="3">
    <source>
        <dbReference type="RefSeq" id="XP_035296032.1"/>
    </source>
</evidence>
<name>A0A9J7GTY0_CRIGR</name>
<sequence>MPSRTDPKMDGSGGRVRLKAHFGGDILITSVDATTTFKDLCEEVRDMCGLHQQHPLTLKWVDSEGDPCTVSSQMELEEAFRLACQGRDEVLIIHVFPSIPEQPGMPCPGEDRPSLWGAVPTEGQAFVSL</sequence>
<feature type="domain" description="PB1" evidence="1">
    <location>
        <begin position="15"/>
        <end position="98"/>
    </location>
</feature>
<dbReference type="CDD" id="cd06404">
    <property type="entry name" value="PB1_aPKC"/>
    <property type="match status" value="1"/>
</dbReference>
<dbReference type="RefSeq" id="XP_035296032.1">
    <property type="nucleotide sequence ID" value="XM_035440141.1"/>
</dbReference>
<dbReference type="KEGG" id="cge:118238340"/>
<reference evidence="2" key="1">
    <citation type="journal article" date="2018" name="Biotechnol. Bioeng.">
        <title>A reference genome of the Chinese hamster based on a hybrid assembly strategy.</title>
        <authorList>
            <person name="Rupp O."/>
            <person name="MacDonald M.L."/>
            <person name="Li S."/>
            <person name="Dhiman H."/>
            <person name="Polson S."/>
            <person name="Griep S."/>
            <person name="Heffner K."/>
            <person name="Hernandez I."/>
            <person name="Brinkrolf K."/>
            <person name="Jadhav V."/>
            <person name="Samoudi M."/>
            <person name="Hao H."/>
            <person name="Kingham B."/>
            <person name="Goesmann A."/>
            <person name="Betenbaugh M.J."/>
            <person name="Lewis N.E."/>
            <person name="Borth N."/>
            <person name="Lee K.H."/>
        </authorList>
    </citation>
    <scope>NUCLEOTIDE SEQUENCE [LARGE SCALE GENOMIC DNA]</scope>
    <source>
        <strain evidence="2">17A/GY</strain>
    </source>
</reference>
<dbReference type="InterPro" id="IPR000270">
    <property type="entry name" value="PB1_dom"/>
</dbReference>
<dbReference type="InterPro" id="IPR053793">
    <property type="entry name" value="PB1-like"/>
</dbReference>
<gene>
    <name evidence="3" type="primary">LOC118238340</name>
</gene>
<dbReference type="GeneID" id="118238340"/>
<dbReference type="Proteomes" id="UP001108280">
    <property type="component" value="Chromosome 2"/>
</dbReference>